<comment type="caution">
    <text evidence="2">The sequence shown here is derived from an EMBL/GenBank/DDBJ whole genome shotgun (WGS) entry which is preliminary data.</text>
</comment>
<dbReference type="AlphaFoldDB" id="A0AAW8VA36"/>
<feature type="chain" id="PRO_5043768226" evidence="1">
    <location>
        <begin position="20"/>
        <end position="130"/>
    </location>
</feature>
<protein>
    <submittedName>
        <fullName evidence="2">Uncharacterized protein</fullName>
    </submittedName>
</protein>
<feature type="signal peptide" evidence="1">
    <location>
        <begin position="1"/>
        <end position="19"/>
    </location>
</feature>
<evidence type="ECO:0000313" key="2">
    <source>
        <dbReference type="EMBL" id="MDT3453485.1"/>
    </source>
</evidence>
<proteinExistence type="predicted"/>
<keyword evidence="1" id="KW-0732">Signal</keyword>
<organism evidence="2 3">
    <name type="scientific">Pasteurella multocida</name>
    <dbReference type="NCBI Taxonomy" id="747"/>
    <lineage>
        <taxon>Bacteria</taxon>
        <taxon>Pseudomonadati</taxon>
        <taxon>Pseudomonadota</taxon>
        <taxon>Gammaproteobacteria</taxon>
        <taxon>Pasteurellales</taxon>
        <taxon>Pasteurellaceae</taxon>
        <taxon>Pasteurella</taxon>
    </lineage>
</organism>
<sequence>MKSVYFFLPFVCASFSLNAANTSIPMLDKSYQESSQQQEEPIFTCRTNQGKIIQLNKYDKVYIYRFGANLNNPELTLTSHIENIIKGVITKGAIEIKRFYELTSGNYTYNIFYTNPKAYDENGAEVFKNN</sequence>
<dbReference type="EMBL" id="JANIEN010000026">
    <property type="protein sequence ID" value="MDT3453485.1"/>
    <property type="molecule type" value="Genomic_DNA"/>
</dbReference>
<dbReference type="RefSeq" id="WP_156732464.1">
    <property type="nucleotide sequence ID" value="NZ_CP033598.1"/>
</dbReference>
<evidence type="ECO:0000256" key="1">
    <source>
        <dbReference type="SAM" id="SignalP"/>
    </source>
</evidence>
<accession>A0AAW8VA36</accession>
<evidence type="ECO:0000313" key="3">
    <source>
        <dbReference type="Proteomes" id="UP001182304"/>
    </source>
</evidence>
<reference evidence="2" key="1">
    <citation type="submission" date="2022-07" db="EMBL/GenBank/DDBJ databases">
        <title>Sequence of Pasteurella multocoda 17BRD-035.</title>
        <authorList>
            <person name="Roy Chowdhury P."/>
            <person name="Alhamami T."/>
            <person name="Trott D.J."/>
            <person name="Djordvevic S.P."/>
        </authorList>
    </citation>
    <scope>NUCLEOTIDE SEQUENCE</scope>
    <source>
        <strain evidence="2">17BRD-035</strain>
    </source>
</reference>
<gene>
    <name evidence="2" type="ORF">NQF69_12000</name>
</gene>
<name>A0AAW8VA36_PASMD</name>
<dbReference type="Proteomes" id="UP001182304">
    <property type="component" value="Unassembled WGS sequence"/>
</dbReference>